<dbReference type="Pfam" id="PF02518">
    <property type="entry name" value="HATPase_c"/>
    <property type="match status" value="1"/>
</dbReference>
<dbReference type="InterPro" id="IPR003594">
    <property type="entry name" value="HATPase_dom"/>
</dbReference>
<dbReference type="EMBL" id="CP078145">
    <property type="protein sequence ID" value="QXN92912.1"/>
    <property type="molecule type" value="Genomic_DNA"/>
</dbReference>
<dbReference type="CDD" id="cd16917">
    <property type="entry name" value="HATPase_UhpB-NarQ-NarX-like"/>
    <property type="match status" value="1"/>
</dbReference>
<dbReference type="GO" id="GO:0016301">
    <property type="term" value="F:kinase activity"/>
    <property type="evidence" value="ECO:0007669"/>
    <property type="project" value="UniProtKB-KW"/>
</dbReference>
<keyword evidence="6 12" id="KW-0418">Kinase</keyword>
<protein>
    <recommendedName>
        <fullName evidence="2">histidine kinase</fullName>
        <ecNumber evidence="2">2.7.13.3</ecNumber>
    </recommendedName>
</protein>
<evidence type="ECO:0000259" key="10">
    <source>
        <dbReference type="Pfam" id="PF02518"/>
    </source>
</evidence>
<dbReference type="Pfam" id="PF07730">
    <property type="entry name" value="HisKA_3"/>
    <property type="match status" value="1"/>
</dbReference>
<dbReference type="PANTHER" id="PTHR24421:SF10">
    <property type="entry name" value="NITRATE_NITRITE SENSOR PROTEIN NARQ"/>
    <property type="match status" value="1"/>
</dbReference>
<feature type="region of interest" description="Disordered" evidence="9">
    <location>
        <begin position="352"/>
        <end position="377"/>
    </location>
</feature>
<dbReference type="Proteomes" id="UP000694257">
    <property type="component" value="Chromosome"/>
</dbReference>
<evidence type="ECO:0000256" key="4">
    <source>
        <dbReference type="ARBA" id="ARBA00022679"/>
    </source>
</evidence>
<dbReference type="PANTHER" id="PTHR24421">
    <property type="entry name" value="NITRATE/NITRITE SENSOR PROTEIN NARX-RELATED"/>
    <property type="match status" value="1"/>
</dbReference>
<evidence type="ECO:0000256" key="2">
    <source>
        <dbReference type="ARBA" id="ARBA00012438"/>
    </source>
</evidence>
<keyword evidence="13" id="KW-1185">Reference proteome</keyword>
<feature type="compositionally biased region" description="Polar residues" evidence="9">
    <location>
        <begin position="352"/>
        <end position="362"/>
    </location>
</feature>
<keyword evidence="7" id="KW-0067">ATP-binding</keyword>
<keyword evidence="8" id="KW-0902">Two-component regulatory system</keyword>
<dbReference type="InterPro" id="IPR050482">
    <property type="entry name" value="Sensor_HK_TwoCompSys"/>
</dbReference>
<evidence type="ECO:0000256" key="6">
    <source>
        <dbReference type="ARBA" id="ARBA00022777"/>
    </source>
</evidence>
<keyword evidence="3" id="KW-0597">Phosphoprotein</keyword>
<evidence type="ECO:0000256" key="7">
    <source>
        <dbReference type="ARBA" id="ARBA00022840"/>
    </source>
</evidence>
<evidence type="ECO:0000259" key="11">
    <source>
        <dbReference type="Pfam" id="PF07730"/>
    </source>
</evidence>
<keyword evidence="5" id="KW-0547">Nucleotide-binding</keyword>
<sequence length="424" mass="44607">MRRLLRWEEPGNAGARHDGAVVSSAGVTRGVESWLDVRFLPVRMLVLVLSAVGCLLFLTDSPSVLDWTIGMFAVLVTAGGVGRPFATSLVVSGLLLLGFEIGDTGPMVAKVAAAIALLELSARRSGWQPWFAACAVAAAYFLHPSGDLAANGYRAVVMAGAPLLVGALLRAARESADHARRQAHEIAQRRDAEVAAARAVERTAIARELHDLIAHHVSSTVLRVGVARHAMPDAPPGARQVLDDIHASGKETLTDLRRLVAILRDPAMTGDSFIAPADLPSALIAVVDRARQLGITVDAEVTEEVTDVDAVLALTLLRLTQEGISNIAKHAGPGATAKLTIAMRDSEIQFTLRDNGSNSNPGNGLVEGRDKPSAAPPYAAAGHGLGLIGLRERVELLGGEFSATEVGSEWQLAARLPTGRPVLS</sequence>
<comment type="catalytic activity">
    <reaction evidence="1">
        <text>ATP + protein L-histidine = ADP + protein N-phospho-L-histidine.</text>
        <dbReference type="EC" id="2.7.13.3"/>
    </reaction>
</comment>
<dbReference type="EC" id="2.7.13.3" evidence="2"/>
<name>A0ABX8RVL0_NOCIO</name>
<evidence type="ECO:0000313" key="13">
    <source>
        <dbReference type="Proteomes" id="UP000694257"/>
    </source>
</evidence>
<proteinExistence type="predicted"/>
<evidence type="ECO:0000256" key="1">
    <source>
        <dbReference type="ARBA" id="ARBA00000085"/>
    </source>
</evidence>
<evidence type="ECO:0000256" key="3">
    <source>
        <dbReference type="ARBA" id="ARBA00022553"/>
    </source>
</evidence>
<evidence type="ECO:0000256" key="8">
    <source>
        <dbReference type="ARBA" id="ARBA00023012"/>
    </source>
</evidence>
<evidence type="ECO:0000256" key="5">
    <source>
        <dbReference type="ARBA" id="ARBA00022741"/>
    </source>
</evidence>
<evidence type="ECO:0000313" key="12">
    <source>
        <dbReference type="EMBL" id="QXN92912.1"/>
    </source>
</evidence>
<reference evidence="12 13" key="1">
    <citation type="submission" date="2021-07" db="EMBL/GenBank/DDBJ databases">
        <title>Whole Genome Sequence of Nocardia Iowensis.</title>
        <authorList>
            <person name="Lamm A."/>
            <person name="Collins-Fairclough A.M."/>
            <person name="Bunk B."/>
            <person name="Sproer C."/>
        </authorList>
    </citation>
    <scope>NUCLEOTIDE SEQUENCE [LARGE SCALE GENOMIC DNA]</scope>
    <source>
        <strain evidence="12 13">NRRL 5646</strain>
    </source>
</reference>
<gene>
    <name evidence="12" type="ORF">KV110_07305</name>
</gene>
<organism evidence="12 13">
    <name type="scientific">Nocardia iowensis</name>
    <dbReference type="NCBI Taxonomy" id="204891"/>
    <lineage>
        <taxon>Bacteria</taxon>
        <taxon>Bacillati</taxon>
        <taxon>Actinomycetota</taxon>
        <taxon>Actinomycetes</taxon>
        <taxon>Mycobacteriales</taxon>
        <taxon>Nocardiaceae</taxon>
        <taxon>Nocardia</taxon>
    </lineage>
</organism>
<feature type="domain" description="Signal transduction histidine kinase subgroup 3 dimerisation and phosphoacceptor" evidence="11">
    <location>
        <begin position="201"/>
        <end position="266"/>
    </location>
</feature>
<accession>A0ABX8RVL0</accession>
<keyword evidence="4" id="KW-0808">Transferase</keyword>
<evidence type="ECO:0000256" key="9">
    <source>
        <dbReference type="SAM" id="MobiDB-lite"/>
    </source>
</evidence>
<dbReference type="InterPro" id="IPR011712">
    <property type="entry name" value="Sig_transdc_His_kin_sub3_dim/P"/>
</dbReference>
<feature type="domain" description="Histidine kinase/HSP90-like ATPase" evidence="10">
    <location>
        <begin position="315"/>
        <end position="406"/>
    </location>
</feature>